<keyword evidence="3" id="KW-1185">Reference proteome</keyword>
<dbReference type="Proteomes" id="UP001055439">
    <property type="component" value="Chromosome 9"/>
</dbReference>
<proteinExistence type="predicted"/>
<sequence>LGALVALPLLLPVLPAEVLLDPSEVAKRPGGIVMDAGRLRAYVHLLPHLLAASLLQLPGEVVAAPVQLQVLLPRESFVADLAHEPVARHQRLGGQRYHLGVRIYDADEIPKINTVINFRRSDRVGRASPGG</sequence>
<protein>
    <submittedName>
        <fullName evidence="2">Uncharacterized protein</fullName>
    </submittedName>
</protein>
<feature type="chain" id="PRO_5039701143" evidence="1">
    <location>
        <begin position="17"/>
        <end position="131"/>
    </location>
</feature>
<accession>A0A9E7I4P2</accession>
<organism evidence="2 3">
    <name type="scientific">Musa troglodytarum</name>
    <name type="common">fe'i banana</name>
    <dbReference type="NCBI Taxonomy" id="320322"/>
    <lineage>
        <taxon>Eukaryota</taxon>
        <taxon>Viridiplantae</taxon>
        <taxon>Streptophyta</taxon>
        <taxon>Embryophyta</taxon>
        <taxon>Tracheophyta</taxon>
        <taxon>Spermatophyta</taxon>
        <taxon>Magnoliopsida</taxon>
        <taxon>Liliopsida</taxon>
        <taxon>Zingiberales</taxon>
        <taxon>Musaceae</taxon>
        <taxon>Musa</taxon>
    </lineage>
</organism>
<dbReference type="EMBL" id="CP097511">
    <property type="protein sequence ID" value="URE45446.1"/>
    <property type="molecule type" value="Genomic_DNA"/>
</dbReference>
<gene>
    <name evidence="2" type="ORF">MUK42_14113</name>
</gene>
<reference evidence="2" key="1">
    <citation type="submission" date="2022-05" db="EMBL/GenBank/DDBJ databases">
        <title>The Musa troglodytarum L. genome provides insights into the mechanism of non-climacteric behaviour and enrichment of carotenoids.</title>
        <authorList>
            <person name="Wang J."/>
        </authorList>
    </citation>
    <scope>NUCLEOTIDE SEQUENCE</scope>
    <source>
        <tissue evidence="2">Leaf</tissue>
    </source>
</reference>
<keyword evidence="1" id="KW-0732">Signal</keyword>
<evidence type="ECO:0000313" key="2">
    <source>
        <dbReference type="EMBL" id="URE45446.1"/>
    </source>
</evidence>
<feature type="signal peptide" evidence="1">
    <location>
        <begin position="1"/>
        <end position="16"/>
    </location>
</feature>
<feature type="non-terminal residue" evidence="2">
    <location>
        <position position="1"/>
    </location>
</feature>
<name>A0A9E7I4P2_9LILI</name>
<dbReference type="AlphaFoldDB" id="A0A9E7I4P2"/>
<evidence type="ECO:0000313" key="3">
    <source>
        <dbReference type="Proteomes" id="UP001055439"/>
    </source>
</evidence>
<evidence type="ECO:0000256" key="1">
    <source>
        <dbReference type="SAM" id="SignalP"/>
    </source>
</evidence>